<dbReference type="EMBL" id="LT882678">
    <property type="protein sequence ID" value="SMY22799.1"/>
    <property type="molecule type" value="Genomic_DNA"/>
</dbReference>
<accession>A0A1Y6LGN7</accession>
<reference evidence="2 3" key="1">
    <citation type="submission" date="2016-10" db="EMBL/GenBank/DDBJ databases">
        <authorList>
            <person name="Varghese N."/>
        </authorList>
    </citation>
    <scope>NUCLEOTIDE SEQUENCE [LARGE SCALE GENOMIC DNA]</scope>
</reference>
<protein>
    <recommendedName>
        <fullName evidence="4">EGF-like domain-containing protein</fullName>
    </recommendedName>
</protein>
<evidence type="ECO:0008006" key="4">
    <source>
        <dbReference type="Google" id="ProtNLM"/>
    </source>
</evidence>
<sequence>MKLSIQLVYLAATFFAGQALAAPAAEAEAEAVAVMHWGQSCTSACSNDLSKGQYCTCRGYHCNGSQCVPK</sequence>
<proteinExistence type="predicted"/>
<name>A0A1Y6LGN7_ZYMTR</name>
<dbReference type="Proteomes" id="UP000215453">
    <property type="component" value="Chromosome 3"/>
</dbReference>
<evidence type="ECO:0000313" key="2">
    <source>
        <dbReference type="EMBL" id="SMY22799.1"/>
    </source>
</evidence>
<feature type="signal peptide" evidence="1">
    <location>
        <begin position="1"/>
        <end position="21"/>
    </location>
</feature>
<evidence type="ECO:0000313" key="3">
    <source>
        <dbReference type="Proteomes" id="UP000215453"/>
    </source>
</evidence>
<keyword evidence="1" id="KW-0732">Signal</keyword>
<dbReference type="AlphaFoldDB" id="A0A1Y6LGN7"/>
<gene>
    <name evidence="2" type="ORF">ZT1A5_G4239</name>
</gene>
<feature type="chain" id="PRO_5012373597" description="EGF-like domain-containing protein" evidence="1">
    <location>
        <begin position="22"/>
        <end position="70"/>
    </location>
</feature>
<evidence type="ECO:0000256" key="1">
    <source>
        <dbReference type="SAM" id="SignalP"/>
    </source>
</evidence>
<organism evidence="2 3">
    <name type="scientific">Zymoseptoria tritici ST99CH_1A5</name>
    <dbReference type="NCBI Taxonomy" id="1276529"/>
    <lineage>
        <taxon>Eukaryota</taxon>
        <taxon>Fungi</taxon>
        <taxon>Dikarya</taxon>
        <taxon>Ascomycota</taxon>
        <taxon>Pezizomycotina</taxon>
        <taxon>Dothideomycetes</taxon>
        <taxon>Dothideomycetidae</taxon>
        <taxon>Mycosphaerellales</taxon>
        <taxon>Mycosphaerellaceae</taxon>
        <taxon>Zymoseptoria</taxon>
    </lineage>
</organism>